<dbReference type="AlphaFoldDB" id="A0A644Y6H1"/>
<gene>
    <name evidence="2" type="ORF">SDC9_70386</name>
</gene>
<protein>
    <submittedName>
        <fullName evidence="2">Uncharacterized protein</fullName>
    </submittedName>
</protein>
<reference evidence="2" key="1">
    <citation type="submission" date="2019-08" db="EMBL/GenBank/DDBJ databases">
        <authorList>
            <person name="Kucharzyk K."/>
            <person name="Murdoch R.W."/>
            <person name="Higgins S."/>
            <person name="Loffler F."/>
        </authorList>
    </citation>
    <scope>NUCLEOTIDE SEQUENCE</scope>
</reference>
<name>A0A644Y6H1_9ZZZZ</name>
<keyword evidence="1" id="KW-1133">Transmembrane helix</keyword>
<feature type="transmembrane region" description="Helical" evidence="1">
    <location>
        <begin position="22"/>
        <end position="44"/>
    </location>
</feature>
<keyword evidence="1" id="KW-0472">Membrane</keyword>
<accession>A0A644Y6H1</accession>
<feature type="transmembrane region" description="Helical" evidence="1">
    <location>
        <begin position="122"/>
        <end position="140"/>
    </location>
</feature>
<comment type="caution">
    <text evidence="2">The sequence shown here is derived from an EMBL/GenBank/DDBJ whole genome shotgun (WGS) entry which is preliminary data.</text>
</comment>
<feature type="transmembrane region" description="Helical" evidence="1">
    <location>
        <begin position="80"/>
        <end position="102"/>
    </location>
</feature>
<feature type="transmembrane region" description="Helical" evidence="1">
    <location>
        <begin position="51"/>
        <end position="74"/>
    </location>
</feature>
<feature type="transmembrane region" description="Helical" evidence="1">
    <location>
        <begin position="181"/>
        <end position="199"/>
    </location>
</feature>
<evidence type="ECO:0000313" key="2">
    <source>
        <dbReference type="EMBL" id="MPM23909.1"/>
    </source>
</evidence>
<proteinExistence type="predicted"/>
<dbReference type="EMBL" id="VSSQ01004140">
    <property type="protein sequence ID" value="MPM23909.1"/>
    <property type="molecule type" value="Genomic_DNA"/>
</dbReference>
<sequence>MDFDPSVFGLAFHRFVELEYQIFGRIGAPLLHGITLLVILLVFWRGNRARLPFVIFFTLNWLFLFGFWGVYAVFYWAKIGIIYLLVYLAAPVLLTLIAITWIRELFQKKIDLDLQYCSKWRWAVLPIIIWGFWYPTYVYGQGFVFKASDLLFSYYGLMPCPTTMVVLGLFTLNYPMGNRTLFNLMTIYALLIGTATVLTGWLPDVPFILIGLYSLGLILFHRPKRSDQLSIS</sequence>
<feature type="transmembrane region" description="Helical" evidence="1">
    <location>
        <begin position="205"/>
        <end position="221"/>
    </location>
</feature>
<organism evidence="2">
    <name type="scientific">bioreactor metagenome</name>
    <dbReference type="NCBI Taxonomy" id="1076179"/>
    <lineage>
        <taxon>unclassified sequences</taxon>
        <taxon>metagenomes</taxon>
        <taxon>ecological metagenomes</taxon>
    </lineage>
</organism>
<evidence type="ECO:0000256" key="1">
    <source>
        <dbReference type="SAM" id="Phobius"/>
    </source>
</evidence>
<keyword evidence="1" id="KW-0812">Transmembrane</keyword>
<feature type="transmembrane region" description="Helical" evidence="1">
    <location>
        <begin position="152"/>
        <end position="174"/>
    </location>
</feature>